<dbReference type="GO" id="GO:0008168">
    <property type="term" value="F:methyltransferase activity"/>
    <property type="evidence" value="ECO:0007669"/>
    <property type="project" value="UniProtKB-KW"/>
</dbReference>
<dbReference type="PRINTS" id="PR00507">
    <property type="entry name" value="N12N6MTFRASE"/>
</dbReference>
<evidence type="ECO:0000256" key="3">
    <source>
        <dbReference type="ARBA" id="ARBA00022679"/>
    </source>
</evidence>
<dbReference type="Pfam" id="PF20465">
    <property type="entry name" value="MmeI_hel"/>
    <property type="match status" value="1"/>
</dbReference>
<gene>
    <name evidence="10" type="ORF">ABH992_004469</name>
</gene>
<dbReference type="PANTHER" id="PTHR33841:SF1">
    <property type="entry name" value="DNA METHYLTRANSFERASE A"/>
    <property type="match status" value="1"/>
</dbReference>
<dbReference type="InterPro" id="IPR050953">
    <property type="entry name" value="N4_N6_ade-DNA_methylase"/>
</dbReference>
<organism evidence="10 11">
    <name type="scientific">Bradyrhizobium yuanmingense</name>
    <dbReference type="NCBI Taxonomy" id="108015"/>
    <lineage>
        <taxon>Bacteria</taxon>
        <taxon>Pseudomonadati</taxon>
        <taxon>Pseudomonadota</taxon>
        <taxon>Alphaproteobacteria</taxon>
        <taxon>Hyphomicrobiales</taxon>
        <taxon>Nitrobacteraceae</taxon>
        <taxon>Bradyrhizobium</taxon>
    </lineage>
</organism>
<dbReference type="Pfam" id="PF20467">
    <property type="entry name" value="MmeI_C"/>
    <property type="match status" value="1"/>
</dbReference>
<dbReference type="EMBL" id="JBGBZN010000002">
    <property type="protein sequence ID" value="MEY9472070.1"/>
    <property type="molecule type" value="Genomic_DNA"/>
</dbReference>
<sequence>MTPDQFIRKWKNAELNERAAAQSHFIDLCRMLDEPAPTDVDPKGEWYAFERGATKTTGGEGWADVWKRNHFGWEYKGKRKDLKAAFAQLQQYALALENPPLLVVCDMDRFEIHTNWTNSVSAVHEFGLDDLREPNVRQKLKWVFSDPEHLKPGKTRQTLTEEAAAEFAKLAQRLRDRGHAAETVAHFINRLVFCMFAEDVDLLPNKMFKRMLEHASSRPAEFQSLASDLFRAMQSGGRVGFEHVAWFNGGLFNDDTALPLDRDDIGITLVAANMDWAEIDPSILGTLFERGLDPDKRSQLGAHYTDREKIMMIVNPVIVRPWLAEWEETRSQIAKAMSDVAEAQQRTPGKQSEARKVFAAARRAEETSRRLASSLFIGFLDRLRSFRVLDPACGSGNFLYLALLALKDIEHRANIEAELLGLTRQAPAVGPEAVLGIEINSYAAELARVSVWIGEIQWMRRNGFGVSDRPILKPLETIECRDAILSAQNTRATWPPADVVIGNPPFLGNKKMRRLLGDEYVDNLRSQYHATLPGACDLVCFWFDKAKNLLLQNSIKRVGLVATKTIQSKTNRPVLRAITENLRLFEVWSNEEWVVDGADVRVSVINFTTNDDPWVRTVMLDGEQADSINSDLTGNSTANGVLDLTRAGVLAENKNIAFQGVIKTGAFDIPAEVARQWLLAPLNPNGRPNSDVLKPFLNGSELTKRPPDRWVIDFPIGISEREASAYELPFAYAEQKIKTKRKGKREKKATAQWWLHQRPRPEMRKALAGLDRCIVTSRVGRYPIFVWLSTLVLPDSRLVVFARDDDTTFGILSSRFHSQWSIRKGMKHGVGNDPQYTPTEGFQTFPFPDGLTLDLPATEAEHDERAQQIAAAARNLHEMRDRWLYPADLVERVPEVVTGYPDRVRLIDPDRSAEFRQRTLANLYAQRPAWLRSLHEALDAAVAAAYGWRADISEEEALAELFALNQDRASPSAPDEPLAETALTA</sequence>
<dbReference type="GO" id="GO:0032259">
    <property type="term" value="P:methylation"/>
    <property type="evidence" value="ECO:0007669"/>
    <property type="project" value="UniProtKB-KW"/>
</dbReference>
<proteinExistence type="predicted"/>
<dbReference type="Proteomes" id="UP001565474">
    <property type="component" value="Unassembled WGS sequence"/>
</dbReference>
<dbReference type="PROSITE" id="PS00092">
    <property type="entry name" value="N6_MTASE"/>
    <property type="match status" value="1"/>
</dbReference>
<protein>
    <recommendedName>
        <fullName evidence="1">site-specific DNA-methyltransferase (adenine-specific)</fullName>
        <ecNumber evidence="1">2.1.1.72</ecNumber>
    </recommendedName>
</protein>
<accession>A0ABV4GLY6</accession>
<evidence type="ECO:0000259" key="9">
    <source>
        <dbReference type="Pfam" id="PF20473"/>
    </source>
</evidence>
<dbReference type="InterPro" id="IPR002052">
    <property type="entry name" value="DNA_methylase_N6_adenine_CS"/>
</dbReference>
<feature type="domain" description="MmeI-like C-terminal" evidence="8">
    <location>
        <begin position="913"/>
        <end position="967"/>
    </location>
</feature>
<evidence type="ECO:0000256" key="5">
    <source>
        <dbReference type="SAM" id="MobiDB-lite"/>
    </source>
</evidence>
<feature type="domain" description="MmeI-like helicase spacer" evidence="7">
    <location>
        <begin position="183"/>
        <end position="252"/>
    </location>
</feature>
<dbReference type="InterPro" id="IPR046819">
    <property type="entry name" value="MmeI_hel"/>
</dbReference>
<dbReference type="InterPro" id="IPR046816">
    <property type="entry name" value="MmeI_Mtase"/>
</dbReference>
<feature type="domain" description="MmeI-like N-terminal" evidence="6">
    <location>
        <begin position="2"/>
        <end position="176"/>
    </location>
</feature>
<comment type="catalytic activity">
    <reaction evidence="4">
        <text>a 2'-deoxyadenosine in DNA + S-adenosyl-L-methionine = an N(6)-methyl-2'-deoxyadenosine in DNA + S-adenosyl-L-homocysteine + H(+)</text>
        <dbReference type="Rhea" id="RHEA:15197"/>
        <dbReference type="Rhea" id="RHEA-COMP:12418"/>
        <dbReference type="Rhea" id="RHEA-COMP:12419"/>
        <dbReference type="ChEBI" id="CHEBI:15378"/>
        <dbReference type="ChEBI" id="CHEBI:57856"/>
        <dbReference type="ChEBI" id="CHEBI:59789"/>
        <dbReference type="ChEBI" id="CHEBI:90615"/>
        <dbReference type="ChEBI" id="CHEBI:90616"/>
        <dbReference type="EC" id="2.1.1.72"/>
    </reaction>
</comment>
<feature type="domain" description="MmeI-like DNA-methyltransferase" evidence="9">
    <location>
        <begin position="378"/>
        <end position="607"/>
    </location>
</feature>
<evidence type="ECO:0000259" key="8">
    <source>
        <dbReference type="Pfam" id="PF20467"/>
    </source>
</evidence>
<keyword evidence="3" id="KW-0808">Transferase</keyword>
<evidence type="ECO:0000259" key="7">
    <source>
        <dbReference type="Pfam" id="PF20465"/>
    </source>
</evidence>
<comment type="caution">
    <text evidence="10">The sequence shown here is derived from an EMBL/GenBank/DDBJ whole genome shotgun (WGS) entry which is preliminary data.</text>
</comment>
<dbReference type="Pfam" id="PF20464">
    <property type="entry name" value="MmeI_N"/>
    <property type="match status" value="1"/>
</dbReference>
<dbReference type="PANTHER" id="PTHR33841">
    <property type="entry name" value="DNA METHYLTRANSFERASE YEEA-RELATED"/>
    <property type="match status" value="1"/>
</dbReference>
<name>A0ABV4GLY6_9BRAD</name>
<evidence type="ECO:0000256" key="4">
    <source>
        <dbReference type="ARBA" id="ARBA00047942"/>
    </source>
</evidence>
<evidence type="ECO:0000256" key="2">
    <source>
        <dbReference type="ARBA" id="ARBA00022603"/>
    </source>
</evidence>
<dbReference type="InterPro" id="IPR029063">
    <property type="entry name" value="SAM-dependent_MTases_sf"/>
</dbReference>
<evidence type="ECO:0000313" key="11">
    <source>
        <dbReference type="Proteomes" id="UP001565474"/>
    </source>
</evidence>
<keyword evidence="2 10" id="KW-0489">Methyltransferase</keyword>
<dbReference type="SUPFAM" id="SSF53335">
    <property type="entry name" value="S-adenosyl-L-methionine-dependent methyltransferases"/>
    <property type="match status" value="1"/>
</dbReference>
<dbReference type="Pfam" id="PF20473">
    <property type="entry name" value="MmeI_Mtase"/>
    <property type="match status" value="1"/>
</dbReference>
<dbReference type="EC" id="2.1.1.72" evidence="1"/>
<evidence type="ECO:0000259" key="6">
    <source>
        <dbReference type="Pfam" id="PF20464"/>
    </source>
</evidence>
<feature type="region of interest" description="Disordered" evidence="5">
    <location>
        <begin position="966"/>
        <end position="985"/>
    </location>
</feature>
<evidence type="ECO:0000313" key="10">
    <source>
        <dbReference type="EMBL" id="MEY9472070.1"/>
    </source>
</evidence>
<keyword evidence="11" id="KW-1185">Reference proteome</keyword>
<dbReference type="Gene3D" id="3.40.50.150">
    <property type="entry name" value="Vaccinia Virus protein VP39"/>
    <property type="match status" value="1"/>
</dbReference>
<dbReference type="RefSeq" id="WP_036044808.1">
    <property type="nucleotide sequence ID" value="NZ_JBGBYD010000002.1"/>
</dbReference>
<dbReference type="InterPro" id="IPR046818">
    <property type="entry name" value="MmeI_C"/>
</dbReference>
<reference evidence="10 11" key="1">
    <citation type="submission" date="2024-07" db="EMBL/GenBank/DDBJ databases">
        <title>Genomic Encyclopedia of Type Strains, Phase V (KMG-V): Genome sequencing to study the core and pangenomes of soil and plant-associated prokaryotes.</title>
        <authorList>
            <person name="Whitman W."/>
        </authorList>
    </citation>
    <scope>NUCLEOTIDE SEQUENCE [LARGE SCALE GENOMIC DNA]</scope>
    <source>
        <strain evidence="10 11">USDA 222</strain>
    </source>
</reference>
<dbReference type="InterPro" id="IPR046817">
    <property type="entry name" value="MmeI_N"/>
</dbReference>
<evidence type="ECO:0000256" key="1">
    <source>
        <dbReference type="ARBA" id="ARBA00011900"/>
    </source>
</evidence>